<feature type="region of interest" description="Disordered" evidence="1">
    <location>
        <begin position="524"/>
        <end position="547"/>
    </location>
</feature>
<gene>
    <name evidence="2" type="ORF">K437DRAFT_253421</name>
</gene>
<protein>
    <recommendedName>
        <fullName evidence="4">DNA replication factor Cdt1 C-terminal domain-containing protein</fullName>
    </recommendedName>
</protein>
<feature type="region of interest" description="Disordered" evidence="1">
    <location>
        <begin position="272"/>
        <end position="370"/>
    </location>
</feature>
<comment type="caution">
    <text evidence="2">The sequence shown here is derived from an EMBL/GenBank/DDBJ whole genome shotgun (WGS) entry which is preliminary data.</text>
</comment>
<evidence type="ECO:0000313" key="2">
    <source>
        <dbReference type="EMBL" id="KDN53095.1"/>
    </source>
</evidence>
<dbReference type="OrthoDB" id="3366139at2759"/>
<feature type="region of interest" description="Disordered" evidence="1">
    <location>
        <begin position="1"/>
        <end position="23"/>
    </location>
</feature>
<proteinExistence type="predicted"/>
<feature type="compositionally biased region" description="Low complexity" evidence="1">
    <location>
        <begin position="293"/>
        <end position="309"/>
    </location>
</feature>
<evidence type="ECO:0008006" key="4">
    <source>
        <dbReference type="Google" id="ProtNLM"/>
    </source>
</evidence>
<evidence type="ECO:0000256" key="1">
    <source>
        <dbReference type="SAM" id="MobiDB-lite"/>
    </source>
</evidence>
<feature type="compositionally biased region" description="Polar residues" evidence="1">
    <location>
        <begin position="1"/>
        <end position="12"/>
    </location>
</feature>
<dbReference type="HOGENOM" id="CLU_011504_0_0_1"/>
<evidence type="ECO:0000313" key="3">
    <source>
        <dbReference type="Proteomes" id="UP000027361"/>
    </source>
</evidence>
<dbReference type="EMBL" id="JMSN01000004">
    <property type="protein sequence ID" value="KDN53095.1"/>
    <property type="molecule type" value="Genomic_DNA"/>
</dbReference>
<accession>A0A066WR24</accession>
<dbReference type="AlphaFoldDB" id="A0A066WR24"/>
<dbReference type="Proteomes" id="UP000027361">
    <property type="component" value="Unassembled WGS sequence"/>
</dbReference>
<sequence length="686" mass="75247">MMTDGSSRNVSARTPKRTLLDDDEDLVVTPRSVRENSLAAASTQKIPITHDSIAQFSAPREAKKVKTHHEPDGSFLSTLEGPYSYVPRTRRNITRTDSSSSNPFHPESKVPLREEVRLKAQNAELPPLKCFPSPQLELPDHYKALEQLHAAIETALVQHFATSSNLGPMETSVSKDGVKNITLPKVLTYSELTQLVRQRRPLGKTQFAQLAWLWSGGKAEMFDPKRSKELEEQVKEVRGLGFVVRKVKAIDAKTRKDAWDLGLGVELSLHRPKREQTPPLQVGYLTAGPRADTPSSPVQSSPSTFTSSPPTTPSKPARIRTHTRPELPSSPAIADSPPSTPSKLSRVRTRARLPSNTDWTPGSGFDSSVNRDQMSISTMWNNGIELRKQEVARRLRERAAQHYEAFVRSQDDSQEDSDATVEEMFIQDHTALPSTPPATPRKPSHTAVVGHGGLLTPSATRSPSHKPGSRRVMKVGDATQLPSLEFWPADFNIEHIPPVPQAALPSLREERSIKVPSLNLKLAQSSSPDAEAKARPTAPVSTAGMTPAERESAMRARIEAKAGLKGPTTSLQMMQEHKDKAILSRLPRVGQVLVGFFPQKTHGPAGRYEKKKAHEVIAVVKQALGRTTEDDAQRAIEMVRKAAPGFLAVETVPGQGAIYARIGRPAMSSQELQTALRKASSGELAM</sequence>
<dbReference type="InParanoid" id="A0A066WR24"/>
<dbReference type="OMA" id="DWQRGAM"/>
<reference evidence="2 3" key="1">
    <citation type="submission" date="2014-05" db="EMBL/GenBank/DDBJ databases">
        <title>Draft genome sequence of a rare smut relative, Tilletiaria anomala UBC 951.</title>
        <authorList>
            <consortium name="DOE Joint Genome Institute"/>
            <person name="Toome M."/>
            <person name="Kuo A."/>
            <person name="Henrissat B."/>
            <person name="Lipzen A."/>
            <person name="Tritt A."/>
            <person name="Yoshinaga Y."/>
            <person name="Zane M."/>
            <person name="Barry K."/>
            <person name="Grigoriev I.V."/>
            <person name="Spatafora J.W."/>
            <person name="Aimea M.C."/>
        </authorList>
    </citation>
    <scope>NUCLEOTIDE SEQUENCE [LARGE SCALE GENOMIC DNA]</scope>
    <source>
        <strain evidence="2 3">UBC 951</strain>
    </source>
</reference>
<dbReference type="GeneID" id="25263576"/>
<keyword evidence="3" id="KW-1185">Reference proteome</keyword>
<dbReference type="RefSeq" id="XP_013245934.1">
    <property type="nucleotide sequence ID" value="XM_013390480.1"/>
</dbReference>
<organism evidence="2 3">
    <name type="scientific">Tilletiaria anomala (strain ATCC 24038 / CBS 436.72 / UBC 951)</name>
    <dbReference type="NCBI Taxonomy" id="1037660"/>
    <lineage>
        <taxon>Eukaryota</taxon>
        <taxon>Fungi</taxon>
        <taxon>Dikarya</taxon>
        <taxon>Basidiomycota</taxon>
        <taxon>Ustilaginomycotina</taxon>
        <taxon>Exobasidiomycetes</taxon>
        <taxon>Georgefischeriales</taxon>
        <taxon>Tilletiariaceae</taxon>
        <taxon>Tilletiaria</taxon>
    </lineage>
</organism>
<name>A0A066WR24_TILAU</name>
<feature type="compositionally biased region" description="Polar residues" evidence="1">
    <location>
        <begin position="354"/>
        <end position="370"/>
    </location>
</feature>